<dbReference type="PRINTS" id="PR00019">
    <property type="entry name" value="LEURICHRPT"/>
</dbReference>
<dbReference type="InterPro" id="IPR055414">
    <property type="entry name" value="LRR_R13L4/SHOC2-like"/>
</dbReference>
<feature type="chain" id="PRO_5032807549" description="Leucine-rich repeat-containing N-terminal plant-type domain-containing protein" evidence="12">
    <location>
        <begin position="31"/>
        <end position="1021"/>
    </location>
</feature>
<evidence type="ECO:0000256" key="4">
    <source>
        <dbReference type="ARBA" id="ARBA00022614"/>
    </source>
</evidence>
<dbReference type="InterPro" id="IPR046956">
    <property type="entry name" value="RLP23-like"/>
</dbReference>
<keyword evidence="10" id="KW-0325">Glycoprotein</keyword>
<dbReference type="FunFam" id="3.80.10.10:FF:000213">
    <property type="entry name" value="Tyrosine-sulfated glycopeptide receptor 1"/>
    <property type="match status" value="1"/>
</dbReference>
<dbReference type="InterPro" id="IPR013210">
    <property type="entry name" value="LRR_N_plant-typ"/>
</dbReference>
<dbReference type="Pfam" id="PF13516">
    <property type="entry name" value="LRR_6"/>
    <property type="match status" value="1"/>
</dbReference>
<dbReference type="Pfam" id="PF08263">
    <property type="entry name" value="LRRNT_2"/>
    <property type="match status" value="1"/>
</dbReference>
<keyword evidence="6 12" id="KW-0732">Signal</keyword>
<dbReference type="Gene3D" id="3.80.10.10">
    <property type="entry name" value="Ribonuclease Inhibitor"/>
    <property type="match status" value="4"/>
</dbReference>
<feature type="signal peptide" evidence="12">
    <location>
        <begin position="1"/>
        <end position="30"/>
    </location>
</feature>
<reference evidence="15" key="1">
    <citation type="submission" date="2020-10" db="EMBL/GenBank/DDBJ databases">
        <authorList>
            <person name="Han B."/>
            <person name="Lu T."/>
            <person name="Zhao Q."/>
            <person name="Huang X."/>
            <person name="Zhao Y."/>
        </authorList>
    </citation>
    <scope>NUCLEOTIDE SEQUENCE</scope>
</reference>
<feature type="domain" description="Disease resistance R13L4/SHOC-2-like LRR" evidence="14">
    <location>
        <begin position="361"/>
        <end position="534"/>
    </location>
</feature>
<feature type="domain" description="Leucine-rich repeat-containing N-terminal plant-type" evidence="13">
    <location>
        <begin position="45"/>
        <end position="85"/>
    </location>
</feature>
<evidence type="ECO:0000256" key="10">
    <source>
        <dbReference type="ARBA" id="ARBA00023180"/>
    </source>
</evidence>
<comment type="subcellular location">
    <subcellularLocation>
        <location evidence="1">Cell membrane</location>
        <topology evidence="1">Single-pass type I membrane protein</topology>
    </subcellularLocation>
</comment>
<evidence type="ECO:0000259" key="14">
    <source>
        <dbReference type="Pfam" id="PF23598"/>
    </source>
</evidence>
<sequence>MADHGPHKAVFLRLLEILSIVVLFSLHASSATTRTVATPPVSCRPDQASALLQLKRSFTTTGYSTIAFRTWRTGTDCCRWAGIRCAQANGLVTSLDLGERGLESGGLDSALFALTSLEYLNLAYNDFNGSLLPSSGFERLTKLTYLNLSSSSFSGQLPTTGIGSLTNLISLDLSTSYEILDVFYHGFYPTFHTSSDSIRLVEHNFEGLIHNLSNLRELHLGFVDLSSSGARWCKALAINCPQLLVLSLPYCRLSGPVCGLLSSTLHSISVINLEFNHLSGPSQDFFTNLSTNLSNLTTLQLGRNSLQGWIPPATFQHKKLLSIDLYGNRQISGYLPNFLNGSSLENLNVGGTDFSGTIQGSIGNLVHLKKLGLGAKRFSGELPSSIGKIKSLIALEIAGLGIVGSMPPWVANLTSLMSLRIYHCGLSGPIPSFIGDLRNLKDFVLYDCGFSGEIPSHHIANLTQMEVLMLYLNNFTGILDLNFITNLPNLKALELSDNNLVVIDGEDNSTLASFPKILVIGLRSCSLSKFPSFLRHQDELDSVDLSDNNIRGAIPSWVWDTWNYPLFALDLSNNELTSVGYTSYLLPLQVEIFLLNNNLFEGYIPIPRDYAHILDYSTNMFSSVPPNFSSHLTDVTLFWATSNNLSGKIPSSFCGGTSIQILDLSYNNFSGSIPSCLMENVNGMESLSLTENKLAGMLPDTIKEGCSFVSIDFSGNCIDGKLPRSLIACANLEILDVGNNQITDTFPCWMSRLRGLGVLVLKSNKLFGQLAQSIEDDKTYCAFPSATIIDISSNNFTGTLPQGKWFQELKSMIFIEPNKSLVMEHEVPNTGSYRYQYSAAFTYKGQDTRFHEILRTLVFIDFSNNAFHGSIPAAIGKLGLLHGLNISHNSLTGPIPSQLGHLRQLEALDLSFNELSGEIPQELAWMDFLTTLNLSDNKLVGSIPQSPHFFTFTNSSFLGNDGLCGAPLSKKCISKITASSHVFKKKSVDIVLCLFAGLGFGIGIAIAIVVAWGIPIRKRRT</sequence>
<dbReference type="SMART" id="SM00369">
    <property type="entry name" value="LRR_TYP"/>
    <property type="match status" value="6"/>
</dbReference>
<dbReference type="PANTHER" id="PTHR48061">
    <property type="entry name" value="LEUCINE-RICH REPEAT RECEPTOR PROTEIN KINASE EMS1-LIKE-RELATED"/>
    <property type="match status" value="1"/>
</dbReference>
<proteinExistence type="inferred from homology"/>
<keyword evidence="3" id="KW-1003">Cell membrane</keyword>
<evidence type="ECO:0000256" key="8">
    <source>
        <dbReference type="ARBA" id="ARBA00022989"/>
    </source>
</evidence>
<dbReference type="PANTHER" id="PTHR48061:SF48">
    <property type="entry name" value="OS01G0162500 PROTEIN"/>
    <property type="match status" value="1"/>
</dbReference>
<dbReference type="SUPFAM" id="SSF52058">
    <property type="entry name" value="L domain-like"/>
    <property type="match status" value="3"/>
</dbReference>
<keyword evidence="8 11" id="KW-1133">Transmembrane helix</keyword>
<keyword evidence="7" id="KW-0677">Repeat</keyword>
<evidence type="ECO:0000313" key="15">
    <source>
        <dbReference type="EMBL" id="CAD6266278.1"/>
    </source>
</evidence>
<protein>
    <recommendedName>
        <fullName evidence="17">Leucine-rich repeat-containing N-terminal plant-type domain-containing protein</fullName>
    </recommendedName>
</protein>
<dbReference type="PROSITE" id="PS51450">
    <property type="entry name" value="LRR"/>
    <property type="match status" value="1"/>
</dbReference>
<dbReference type="InterPro" id="IPR001611">
    <property type="entry name" value="Leu-rich_rpt"/>
</dbReference>
<dbReference type="InterPro" id="IPR032675">
    <property type="entry name" value="LRR_dom_sf"/>
</dbReference>
<evidence type="ECO:0000256" key="2">
    <source>
        <dbReference type="ARBA" id="ARBA00009592"/>
    </source>
</evidence>
<evidence type="ECO:0000256" key="11">
    <source>
        <dbReference type="SAM" id="Phobius"/>
    </source>
</evidence>
<evidence type="ECO:0000256" key="3">
    <source>
        <dbReference type="ARBA" id="ARBA00022475"/>
    </source>
</evidence>
<accession>A0A811R8I8</accession>
<evidence type="ECO:0000256" key="6">
    <source>
        <dbReference type="ARBA" id="ARBA00022729"/>
    </source>
</evidence>
<feature type="transmembrane region" description="Helical" evidence="11">
    <location>
        <begin position="994"/>
        <end position="1014"/>
    </location>
</feature>
<dbReference type="Pfam" id="PF23598">
    <property type="entry name" value="LRR_14"/>
    <property type="match status" value="1"/>
</dbReference>
<comment type="similarity">
    <text evidence="2">Belongs to the RLP family.</text>
</comment>
<dbReference type="EMBL" id="CAJGYO010000013">
    <property type="protein sequence ID" value="CAD6266278.1"/>
    <property type="molecule type" value="Genomic_DNA"/>
</dbReference>
<dbReference type="InterPro" id="IPR003591">
    <property type="entry name" value="Leu-rich_rpt_typical-subtyp"/>
</dbReference>
<keyword evidence="16" id="KW-1185">Reference proteome</keyword>
<dbReference type="AlphaFoldDB" id="A0A811R8I8"/>
<organism evidence="15 16">
    <name type="scientific">Miscanthus lutarioriparius</name>
    <dbReference type="NCBI Taxonomy" id="422564"/>
    <lineage>
        <taxon>Eukaryota</taxon>
        <taxon>Viridiplantae</taxon>
        <taxon>Streptophyta</taxon>
        <taxon>Embryophyta</taxon>
        <taxon>Tracheophyta</taxon>
        <taxon>Spermatophyta</taxon>
        <taxon>Magnoliopsida</taxon>
        <taxon>Liliopsida</taxon>
        <taxon>Poales</taxon>
        <taxon>Poaceae</taxon>
        <taxon>PACMAD clade</taxon>
        <taxon>Panicoideae</taxon>
        <taxon>Andropogonodae</taxon>
        <taxon>Andropogoneae</taxon>
        <taxon>Saccharinae</taxon>
        <taxon>Miscanthus</taxon>
    </lineage>
</organism>
<dbReference type="Pfam" id="PF00560">
    <property type="entry name" value="LRR_1"/>
    <property type="match status" value="4"/>
</dbReference>
<keyword evidence="4" id="KW-0433">Leucine-rich repeat</keyword>
<dbReference type="OrthoDB" id="442066at2759"/>
<dbReference type="GO" id="GO:0005886">
    <property type="term" value="C:plasma membrane"/>
    <property type="evidence" value="ECO:0007669"/>
    <property type="project" value="UniProtKB-SubCell"/>
</dbReference>
<evidence type="ECO:0000313" key="16">
    <source>
        <dbReference type="Proteomes" id="UP000604825"/>
    </source>
</evidence>
<evidence type="ECO:0000256" key="1">
    <source>
        <dbReference type="ARBA" id="ARBA00004251"/>
    </source>
</evidence>
<evidence type="ECO:0008006" key="17">
    <source>
        <dbReference type="Google" id="ProtNLM"/>
    </source>
</evidence>
<evidence type="ECO:0000256" key="9">
    <source>
        <dbReference type="ARBA" id="ARBA00023136"/>
    </source>
</evidence>
<keyword evidence="5 11" id="KW-0812">Transmembrane</keyword>
<keyword evidence="9 11" id="KW-0472">Membrane</keyword>
<evidence type="ECO:0000256" key="12">
    <source>
        <dbReference type="SAM" id="SignalP"/>
    </source>
</evidence>
<dbReference type="Proteomes" id="UP000604825">
    <property type="component" value="Unassembled WGS sequence"/>
</dbReference>
<evidence type="ECO:0000259" key="13">
    <source>
        <dbReference type="Pfam" id="PF08263"/>
    </source>
</evidence>
<evidence type="ECO:0000256" key="7">
    <source>
        <dbReference type="ARBA" id="ARBA00022737"/>
    </source>
</evidence>
<evidence type="ECO:0000256" key="5">
    <source>
        <dbReference type="ARBA" id="ARBA00022692"/>
    </source>
</evidence>
<gene>
    <name evidence="15" type="ORF">NCGR_LOCUS49583</name>
</gene>
<comment type="caution">
    <text evidence="15">The sequence shown here is derived from an EMBL/GenBank/DDBJ whole genome shotgun (WGS) entry which is preliminary data.</text>
</comment>
<name>A0A811R8I8_9POAL</name>